<feature type="compositionally biased region" description="Polar residues" evidence="9">
    <location>
        <begin position="517"/>
        <end position="537"/>
    </location>
</feature>
<feature type="compositionally biased region" description="Polar residues" evidence="9">
    <location>
        <begin position="488"/>
        <end position="502"/>
    </location>
</feature>
<dbReference type="Pfam" id="PF07544">
    <property type="entry name" value="Med9"/>
    <property type="match status" value="1"/>
</dbReference>
<keyword evidence="11" id="KW-1185">Reference proteome</keyword>
<keyword evidence="4" id="KW-0010">Activator</keyword>
<evidence type="ECO:0000313" key="11">
    <source>
        <dbReference type="Proteomes" id="UP000663870"/>
    </source>
</evidence>
<evidence type="ECO:0000313" key="10">
    <source>
        <dbReference type="EMBL" id="CAF0783966.1"/>
    </source>
</evidence>
<comment type="function">
    <text evidence="7">Component of the Mediator complex, a coactivator involved in the regulated transcription of nearly all RNA polymerase II-dependent genes. Mediator functions as a bridge to convey information from gene-specific regulatory proteins to the basal RNA polymerase II transcription machinery. Mediator is recruited to promoters by direct interactions with regulatory proteins and serves as a scaffold for the assembly of a functional preinitiation complex with RNA polymerase II and the general transcription factors.</text>
</comment>
<proteinExistence type="inferred from homology"/>
<keyword evidence="6" id="KW-0539">Nucleus</keyword>
<dbReference type="GO" id="GO:0016592">
    <property type="term" value="C:mediator complex"/>
    <property type="evidence" value="ECO:0007669"/>
    <property type="project" value="InterPro"/>
</dbReference>
<dbReference type="AlphaFoldDB" id="A0A813RHB4"/>
<evidence type="ECO:0000256" key="9">
    <source>
        <dbReference type="SAM" id="MobiDB-lite"/>
    </source>
</evidence>
<dbReference type="GO" id="GO:0006357">
    <property type="term" value="P:regulation of transcription by RNA polymerase II"/>
    <property type="evidence" value="ECO:0007669"/>
    <property type="project" value="InterPro"/>
</dbReference>
<feature type="coiled-coil region" evidence="8">
    <location>
        <begin position="73"/>
        <end position="121"/>
    </location>
</feature>
<comment type="caution">
    <text evidence="10">The sequence shown here is derived from an EMBL/GenBank/DDBJ whole genome shotgun (WGS) entry which is preliminary data.</text>
</comment>
<accession>A0A813RHB4</accession>
<evidence type="ECO:0000256" key="4">
    <source>
        <dbReference type="ARBA" id="ARBA00023159"/>
    </source>
</evidence>
<dbReference type="Proteomes" id="UP000663870">
    <property type="component" value="Unassembled WGS sequence"/>
</dbReference>
<evidence type="ECO:0000256" key="7">
    <source>
        <dbReference type="ARBA" id="ARBA00025687"/>
    </source>
</evidence>
<feature type="region of interest" description="Disordered" evidence="9">
    <location>
        <begin position="482"/>
        <end position="537"/>
    </location>
</feature>
<evidence type="ECO:0000256" key="2">
    <source>
        <dbReference type="ARBA" id="ARBA00008089"/>
    </source>
</evidence>
<dbReference type="PANTHER" id="PTHR20844">
    <property type="entry name" value="MEDIATOR OF RNA POLYMERASE II TRANSCRIPTION, SUBUNIT 9"/>
    <property type="match status" value="1"/>
</dbReference>
<protein>
    <submittedName>
        <fullName evidence="10">Uncharacterized protein</fullName>
    </submittedName>
</protein>
<reference evidence="10" key="1">
    <citation type="submission" date="2021-02" db="EMBL/GenBank/DDBJ databases">
        <authorList>
            <person name="Nowell W R."/>
        </authorList>
    </citation>
    <scope>NUCLEOTIDE SEQUENCE</scope>
</reference>
<keyword evidence="5" id="KW-0804">Transcription</keyword>
<feature type="coiled-coil region" evidence="8">
    <location>
        <begin position="433"/>
        <end position="467"/>
    </location>
</feature>
<evidence type="ECO:0000256" key="1">
    <source>
        <dbReference type="ARBA" id="ARBA00004123"/>
    </source>
</evidence>
<dbReference type="InterPro" id="IPR011425">
    <property type="entry name" value="Med9"/>
</dbReference>
<sequence>MPEFGRCDDPSCNEKAVRLFDCAHHCMKMICLQHLIEHDRLVENNKRQLEIVQLELKRLYSIYSSLIDEDKIRHEYEQNLDDYKKLVNEINTLLENNSNDIEQFRLIIEKLKQTINEKQRQSGGDSLTIVKVEPIEEISSSTTNVEKDESLFIGFDRLQNLIIDTDYHRRKTMESTNARNQSENTTIIATDDDNYSINTNIHIHRLAGQCPLWVNGAYGLNQEHHFHRLCRKKCFADLSSHMRQYHGLLTPIANVIARAVYSKIPVTKRLIPNDLQVIDPRRSFFCPLRVECQNRCWLSPSSLRTHLIDVHRMNQSMAENNIRSFYYIHYHIGHFNTFIFIKRICELSGVRNMASSSNQSQQQPINYSADAPTTASSNTITKTSVTFDEDLFLFLPRLSDILKSFEKNPSELKVKLDELRKQFESCHDMISRVEGIDTTIDDQRSELERLDNELKSKSELLKKHIQMCKFDLNMPPKIRRITSETEQDLTNRTLQNSTNAMNINDDDDDDDDDLFQSDDNTNLQQETNNESLSSFFS</sequence>
<evidence type="ECO:0000256" key="8">
    <source>
        <dbReference type="SAM" id="Coils"/>
    </source>
</evidence>
<dbReference type="EMBL" id="CAJNOL010000045">
    <property type="protein sequence ID" value="CAF0783966.1"/>
    <property type="molecule type" value="Genomic_DNA"/>
</dbReference>
<dbReference type="InterPro" id="IPR039242">
    <property type="entry name" value="MED9_metazoa"/>
</dbReference>
<dbReference type="GO" id="GO:0003712">
    <property type="term" value="F:transcription coregulator activity"/>
    <property type="evidence" value="ECO:0007669"/>
    <property type="project" value="InterPro"/>
</dbReference>
<gene>
    <name evidence="10" type="ORF">JXQ802_LOCUS3370</name>
</gene>
<comment type="similarity">
    <text evidence="2">Belongs to the Mediator complex subunit 9 family.</text>
</comment>
<comment type="subcellular location">
    <subcellularLocation>
        <location evidence="1">Nucleus</location>
    </subcellularLocation>
</comment>
<keyword evidence="3" id="KW-0805">Transcription regulation</keyword>
<organism evidence="10 11">
    <name type="scientific">Rotaria sordida</name>
    <dbReference type="NCBI Taxonomy" id="392033"/>
    <lineage>
        <taxon>Eukaryota</taxon>
        <taxon>Metazoa</taxon>
        <taxon>Spiralia</taxon>
        <taxon>Gnathifera</taxon>
        <taxon>Rotifera</taxon>
        <taxon>Eurotatoria</taxon>
        <taxon>Bdelloidea</taxon>
        <taxon>Philodinida</taxon>
        <taxon>Philodinidae</taxon>
        <taxon>Rotaria</taxon>
    </lineage>
</organism>
<feature type="compositionally biased region" description="Acidic residues" evidence="9">
    <location>
        <begin position="504"/>
        <end position="516"/>
    </location>
</feature>
<evidence type="ECO:0000256" key="6">
    <source>
        <dbReference type="ARBA" id="ARBA00023242"/>
    </source>
</evidence>
<evidence type="ECO:0000256" key="3">
    <source>
        <dbReference type="ARBA" id="ARBA00023015"/>
    </source>
</evidence>
<evidence type="ECO:0000256" key="5">
    <source>
        <dbReference type="ARBA" id="ARBA00023163"/>
    </source>
</evidence>
<keyword evidence="8" id="KW-0175">Coiled coil</keyword>
<dbReference type="PANTHER" id="PTHR20844:SF0">
    <property type="entry name" value="MEDIATOR OF RNA POLYMERASE II TRANSCRIPTION SUBUNIT 9"/>
    <property type="match status" value="1"/>
</dbReference>
<name>A0A813RHB4_9BILA</name>